<reference evidence="2" key="1">
    <citation type="submission" date="2014-11" db="EMBL/GenBank/DDBJ databases">
        <authorList>
            <person name="Amaro Gonzalez C."/>
        </authorList>
    </citation>
    <scope>NUCLEOTIDE SEQUENCE</scope>
</reference>
<proteinExistence type="predicted"/>
<evidence type="ECO:0000313" key="2">
    <source>
        <dbReference type="EMBL" id="JAH05792.1"/>
    </source>
</evidence>
<sequence length="40" mass="4770">MYTGRCMYLTYNGRHPNSTTRSRHNIRTDQRTQDHTVSLT</sequence>
<protein>
    <submittedName>
        <fullName evidence="2">Uncharacterized protein</fullName>
    </submittedName>
</protein>
<feature type="region of interest" description="Disordered" evidence="1">
    <location>
        <begin position="13"/>
        <end position="40"/>
    </location>
</feature>
<dbReference type="EMBL" id="GBXM01102785">
    <property type="protein sequence ID" value="JAH05792.1"/>
    <property type="molecule type" value="Transcribed_RNA"/>
</dbReference>
<reference evidence="2" key="2">
    <citation type="journal article" date="2015" name="Fish Shellfish Immunol.">
        <title>Early steps in the European eel (Anguilla anguilla)-Vibrio vulnificus interaction in the gills: Role of the RtxA13 toxin.</title>
        <authorList>
            <person name="Callol A."/>
            <person name="Pajuelo D."/>
            <person name="Ebbesson L."/>
            <person name="Teles M."/>
            <person name="MacKenzie S."/>
            <person name="Amaro C."/>
        </authorList>
    </citation>
    <scope>NUCLEOTIDE SEQUENCE</scope>
</reference>
<accession>A0A0E9PNE7</accession>
<evidence type="ECO:0000256" key="1">
    <source>
        <dbReference type="SAM" id="MobiDB-lite"/>
    </source>
</evidence>
<dbReference type="AlphaFoldDB" id="A0A0E9PNE7"/>
<name>A0A0E9PNE7_ANGAN</name>
<organism evidence="2">
    <name type="scientific">Anguilla anguilla</name>
    <name type="common">European freshwater eel</name>
    <name type="synonym">Muraena anguilla</name>
    <dbReference type="NCBI Taxonomy" id="7936"/>
    <lineage>
        <taxon>Eukaryota</taxon>
        <taxon>Metazoa</taxon>
        <taxon>Chordata</taxon>
        <taxon>Craniata</taxon>
        <taxon>Vertebrata</taxon>
        <taxon>Euteleostomi</taxon>
        <taxon>Actinopterygii</taxon>
        <taxon>Neopterygii</taxon>
        <taxon>Teleostei</taxon>
        <taxon>Anguilliformes</taxon>
        <taxon>Anguillidae</taxon>
        <taxon>Anguilla</taxon>
    </lineage>
</organism>